<organism evidence="1 2">
    <name type="scientific">Channa striata</name>
    <name type="common">Snakehead murrel</name>
    <name type="synonym">Ophicephalus striatus</name>
    <dbReference type="NCBI Taxonomy" id="64152"/>
    <lineage>
        <taxon>Eukaryota</taxon>
        <taxon>Metazoa</taxon>
        <taxon>Chordata</taxon>
        <taxon>Craniata</taxon>
        <taxon>Vertebrata</taxon>
        <taxon>Euteleostomi</taxon>
        <taxon>Actinopterygii</taxon>
        <taxon>Neopterygii</taxon>
        <taxon>Teleostei</taxon>
        <taxon>Neoteleostei</taxon>
        <taxon>Acanthomorphata</taxon>
        <taxon>Anabantaria</taxon>
        <taxon>Anabantiformes</taxon>
        <taxon>Channoidei</taxon>
        <taxon>Channidae</taxon>
        <taxon>Channa</taxon>
    </lineage>
</organism>
<dbReference type="Proteomes" id="UP001187415">
    <property type="component" value="Unassembled WGS sequence"/>
</dbReference>
<comment type="caution">
    <text evidence="1">The sequence shown here is derived from an EMBL/GenBank/DDBJ whole genome shotgun (WGS) entry which is preliminary data.</text>
</comment>
<protein>
    <submittedName>
        <fullName evidence="1">Uncharacterized protein</fullName>
    </submittedName>
</protein>
<proteinExistence type="predicted"/>
<evidence type="ECO:0000313" key="1">
    <source>
        <dbReference type="EMBL" id="KAK2858591.1"/>
    </source>
</evidence>
<dbReference type="EMBL" id="JAUPFM010000002">
    <property type="protein sequence ID" value="KAK2858591.1"/>
    <property type="molecule type" value="Genomic_DNA"/>
</dbReference>
<keyword evidence="2" id="KW-1185">Reference proteome</keyword>
<name>A0AA88NM45_CHASR</name>
<reference evidence="1" key="1">
    <citation type="submission" date="2023-07" db="EMBL/GenBank/DDBJ databases">
        <title>Chromosome-level Genome Assembly of Striped Snakehead (Channa striata).</title>
        <authorList>
            <person name="Liu H."/>
        </authorList>
    </citation>
    <scope>NUCLEOTIDE SEQUENCE</scope>
    <source>
        <strain evidence="1">Gz</strain>
        <tissue evidence="1">Muscle</tissue>
    </source>
</reference>
<sequence>MWFSYCSSEERKDLQKITNTAQKIIGARLPHLHSALEHQVCLQTPWTMRLGNMDRQTEKQVFPLKGVFPLHCGLLLLKGDLLGFL</sequence>
<evidence type="ECO:0000313" key="2">
    <source>
        <dbReference type="Proteomes" id="UP001187415"/>
    </source>
</evidence>
<dbReference type="AlphaFoldDB" id="A0AA88NM45"/>
<gene>
    <name evidence="1" type="ORF">Q5P01_003211</name>
</gene>
<accession>A0AA88NM45</accession>